<feature type="compositionally biased region" description="Basic residues" evidence="8">
    <location>
        <begin position="562"/>
        <end position="573"/>
    </location>
</feature>
<dbReference type="Gene3D" id="3.40.50.300">
    <property type="entry name" value="P-loop containing nucleotide triphosphate hydrolases"/>
    <property type="match status" value="2"/>
</dbReference>
<feature type="domain" description="Helicase ATP-binding" evidence="9">
    <location>
        <begin position="88"/>
        <end position="260"/>
    </location>
</feature>
<evidence type="ECO:0000256" key="1">
    <source>
        <dbReference type="ARBA" id="ARBA00022741"/>
    </source>
</evidence>
<name>A0A7X9TAN4_9ACTN</name>
<feature type="region of interest" description="Disordered" evidence="8">
    <location>
        <begin position="435"/>
        <end position="583"/>
    </location>
</feature>
<dbReference type="InterPro" id="IPR011545">
    <property type="entry name" value="DEAD/DEAH_box_helicase_dom"/>
</dbReference>
<evidence type="ECO:0000256" key="6">
    <source>
        <dbReference type="PROSITE-ProRule" id="PRU00552"/>
    </source>
</evidence>
<evidence type="ECO:0000256" key="8">
    <source>
        <dbReference type="SAM" id="MobiDB-lite"/>
    </source>
</evidence>
<feature type="compositionally biased region" description="Basic and acidic residues" evidence="8">
    <location>
        <begin position="456"/>
        <end position="471"/>
    </location>
</feature>
<keyword evidence="1 7" id="KW-0547">Nucleotide-binding</keyword>
<evidence type="ECO:0000259" key="11">
    <source>
        <dbReference type="PROSITE" id="PS51195"/>
    </source>
</evidence>
<feature type="region of interest" description="Disordered" evidence="8">
    <location>
        <begin position="35"/>
        <end position="58"/>
    </location>
</feature>
<evidence type="ECO:0000313" key="13">
    <source>
        <dbReference type="Proteomes" id="UP000565613"/>
    </source>
</evidence>
<comment type="similarity">
    <text evidence="5 7">Belongs to the DEAD box helicase family.</text>
</comment>
<evidence type="ECO:0000256" key="7">
    <source>
        <dbReference type="RuleBase" id="RU000492"/>
    </source>
</evidence>
<feature type="compositionally biased region" description="Basic and acidic residues" evidence="8">
    <location>
        <begin position="574"/>
        <end position="583"/>
    </location>
</feature>
<dbReference type="GO" id="GO:0005524">
    <property type="term" value="F:ATP binding"/>
    <property type="evidence" value="ECO:0007669"/>
    <property type="project" value="UniProtKB-KW"/>
</dbReference>
<dbReference type="PANTHER" id="PTHR47959">
    <property type="entry name" value="ATP-DEPENDENT RNA HELICASE RHLE-RELATED"/>
    <property type="match status" value="1"/>
</dbReference>
<gene>
    <name evidence="12" type="ORF">HF885_05785</name>
</gene>
<dbReference type="GO" id="GO:0005829">
    <property type="term" value="C:cytosol"/>
    <property type="evidence" value="ECO:0007669"/>
    <property type="project" value="TreeGrafter"/>
</dbReference>
<evidence type="ECO:0000259" key="10">
    <source>
        <dbReference type="PROSITE" id="PS51194"/>
    </source>
</evidence>
<reference evidence="12 13" key="1">
    <citation type="submission" date="2020-04" db="EMBL/GenBank/DDBJ databases">
        <authorList>
            <person name="Hitch T.C.A."/>
            <person name="Wylensek D."/>
            <person name="Clavel T."/>
        </authorList>
    </citation>
    <scope>NUCLEOTIDE SEQUENCE [LARGE SCALE GENOMIC DNA]</scope>
    <source>
        <strain evidence="12 13">105184</strain>
    </source>
</reference>
<dbReference type="SUPFAM" id="SSF52540">
    <property type="entry name" value="P-loop containing nucleoside triphosphate hydrolases"/>
    <property type="match status" value="1"/>
</dbReference>
<protein>
    <submittedName>
        <fullName evidence="12">DEAD/DEAH box helicase</fullName>
    </submittedName>
</protein>
<feature type="compositionally biased region" description="Low complexity" evidence="8">
    <location>
        <begin position="502"/>
        <end position="519"/>
    </location>
</feature>
<dbReference type="GO" id="GO:0003676">
    <property type="term" value="F:nucleic acid binding"/>
    <property type="evidence" value="ECO:0007669"/>
    <property type="project" value="InterPro"/>
</dbReference>
<dbReference type="SMART" id="SM00487">
    <property type="entry name" value="DEXDc"/>
    <property type="match status" value="1"/>
</dbReference>
<feature type="compositionally biased region" description="Basic residues" evidence="8">
    <location>
        <begin position="539"/>
        <end position="548"/>
    </location>
</feature>
<feature type="compositionally biased region" description="Basic residues" evidence="8">
    <location>
        <begin position="486"/>
        <end position="498"/>
    </location>
</feature>
<dbReference type="GO" id="GO:0016787">
    <property type="term" value="F:hydrolase activity"/>
    <property type="evidence" value="ECO:0007669"/>
    <property type="project" value="UniProtKB-KW"/>
</dbReference>
<dbReference type="Pfam" id="PF00270">
    <property type="entry name" value="DEAD"/>
    <property type="match status" value="1"/>
</dbReference>
<dbReference type="CDD" id="cd18787">
    <property type="entry name" value="SF2_C_DEAD"/>
    <property type="match status" value="1"/>
</dbReference>
<dbReference type="InterPro" id="IPR044742">
    <property type="entry name" value="DEAD/DEAH_RhlB"/>
</dbReference>
<dbReference type="GO" id="GO:0003724">
    <property type="term" value="F:RNA helicase activity"/>
    <property type="evidence" value="ECO:0007669"/>
    <property type="project" value="InterPro"/>
</dbReference>
<evidence type="ECO:0000256" key="4">
    <source>
        <dbReference type="ARBA" id="ARBA00022840"/>
    </source>
</evidence>
<feature type="compositionally biased region" description="Basic and acidic residues" evidence="8">
    <location>
        <begin position="436"/>
        <end position="449"/>
    </location>
</feature>
<evidence type="ECO:0000256" key="5">
    <source>
        <dbReference type="ARBA" id="ARBA00038437"/>
    </source>
</evidence>
<dbReference type="EMBL" id="JABAGR010000005">
    <property type="protein sequence ID" value="NMF25944.1"/>
    <property type="molecule type" value="Genomic_DNA"/>
</dbReference>
<evidence type="ECO:0000256" key="2">
    <source>
        <dbReference type="ARBA" id="ARBA00022801"/>
    </source>
</evidence>
<evidence type="ECO:0000313" key="12">
    <source>
        <dbReference type="EMBL" id="NMF25944.1"/>
    </source>
</evidence>
<sequence length="583" mass="63471">MRRRRTRGCRLRIRCQRIIYRFDWKCILADRHHHKKDRTDAATVREAQEAPAGEKTPTFDRLGLSQEVLDAVAEMSHVHPTPVQAQAIPLVLAGRDVLAAAQTGTGKTEAFLLPTLSRLGHVGAGEGPLMLIITPTRELAQQIDGVARTICAHTGHRTVTLVGGVAYEPQYQALERGCDVLVATPGRLQDLLDSGHASLDHVGVLVLDEADRMLDMGFLPAVKKIVARTPSERQTLLFSATLDDDAIASTRSLVRDPAHVKIARKGTPAQTIEQFALGVSPEAKHAVLAEVLRREGAERVIVFTRGKHRADAICRKLRKAGFLCAPIHGNRTQRQRENALRSFREGAVDVLVATDVLARGIDIPDVRYVVNFDVPGDAEDYIHRIGRTGRAGESGWALTFVTEDDYLELRDAEALMGKVVPDYPRAVGIDLGAEPLRLDPAHDPREKLPGKKARKKMAEERAARREARRAACEQAAESLGAQVKAARPKGTRSKGARHAKGDAAAQPKAAKVKGTAPKAAKAKATKVKGTAPKAAKAARTPRKPRRRNAPRDEAMPYGPGGKPKRSATKKLSRHPGDRGGRRG</sequence>
<dbReference type="PROSITE" id="PS51194">
    <property type="entry name" value="HELICASE_CTER"/>
    <property type="match status" value="1"/>
</dbReference>
<dbReference type="InterPro" id="IPR050079">
    <property type="entry name" value="DEAD_box_RNA_helicase"/>
</dbReference>
<dbReference type="InterPro" id="IPR014001">
    <property type="entry name" value="Helicase_ATP-bd"/>
</dbReference>
<dbReference type="Pfam" id="PF00271">
    <property type="entry name" value="Helicase_C"/>
    <property type="match status" value="1"/>
</dbReference>
<feature type="compositionally biased region" description="Low complexity" evidence="8">
    <location>
        <begin position="527"/>
        <end position="538"/>
    </location>
</feature>
<dbReference type="InterPro" id="IPR014014">
    <property type="entry name" value="RNA_helicase_DEAD_Q_motif"/>
</dbReference>
<keyword evidence="3 7" id="KW-0347">Helicase</keyword>
<evidence type="ECO:0000256" key="3">
    <source>
        <dbReference type="ARBA" id="ARBA00022806"/>
    </source>
</evidence>
<feature type="short sequence motif" description="Q motif" evidence="6">
    <location>
        <begin position="57"/>
        <end position="85"/>
    </location>
</feature>
<dbReference type="InterPro" id="IPR000629">
    <property type="entry name" value="RNA-helicase_DEAD-box_CS"/>
</dbReference>
<dbReference type="InterPro" id="IPR027417">
    <property type="entry name" value="P-loop_NTPase"/>
</dbReference>
<keyword evidence="4 7" id="KW-0067">ATP-binding</keyword>
<dbReference type="AlphaFoldDB" id="A0A7X9TAN4"/>
<accession>A0A7X9TAN4</accession>
<dbReference type="PROSITE" id="PS51195">
    <property type="entry name" value="Q_MOTIF"/>
    <property type="match status" value="1"/>
</dbReference>
<dbReference type="SMART" id="SM00490">
    <property type="entry name" value="HELICc"/>
    <property type="match status" value="1"/>
</dbReference>
<proteinExistence type="inferred from homology"/>
<dbReference type="InterPro" id="IPR001650">
    <property type="entry name" value="Helicase_C-like"/>
</dbReference>
<dbReference type="Proteomes" id="UP000565613">
    <property type="component" value="Unassembled WGS sequence"/>
</dbReference>
<evidence type="ECO:0000259" key="9">
    <source>
        <dbReference type="PROSITE" id="PS51192"/>
    </source>
</evidence>
<feature type="domain" description="DEAD-box RNA helicase Q" evidence="11">
    <location>
        <begin position="57"/>
        <end position="85"/>
    </location>
</feature>
<dbReference type="PROSITE" id="PS51192">
    <property type="entry name" value="HELICASE_ATP_BIND_1"/>
    <property type="match status" value="1"/>
</dbReference>
<organism evidence="12 13">
    <name type="scientific">Parafannyhessea umbonata</name>
    <dbReference type="NCBI Taxonomy" id="604330"/>
    <lineage>
        <taxon>Bacteria</taxon>
        <taxon>Bacillati</taxon>
        <taxon>Actinomycetota</taxon>
        <taxon>Coriobacteriia</taxon>
        <taxon>Coriobacteriales</taxon>
        <taxon>Atopobiaceae</taxon>
        <taxon>Parafannyhessea</taxon>
    </lineage>
</organism>
<keyword evidence="2 7" id="KW-0378">Hydrolase</keyword>
<dbReference type="PROSITE" id="PS00039">
    <property type="entry name" value="DEAD_ATP_HELICASE"/>
    <property type="match status" value="1"/>
</dbReference>
<feature type="domain" description="Helicase C-terminal" evidence="10">
    <location>
        <begin position="271"/>
        <end position="431"/>
    </location>
</feature>
<dbReference type="CDD" id="cd00268">
    <property type="entry name" value="DEADc"/>
    <property type="match status" value="1"/>
</dbReference>
<dbReference type="PANTHER" id="PTHR47959:SF13">
    <property type="entry name" value="ATP-DEPENDENT RNA HELICASE RHLE"/>
    <property type="match status" value="1"/>
</dbReference>
<comment type="caution">
    <text evidence="12">The sequence shown here is derived from an EMBL/GenBank/DDBJ whole genome shotgun (WGS) entry which is preliminary data.</text>
</comment>